<dbReference type="OrthoDB" id="3183574at2759"/>
<keyword evidence="2" id="KW-1185">Reference proteome</keyword>
<dbReference type="OMA" id="WEEHELR"/>
<proteinExistence type="predicted"/>
<dbReference type="GeneID" id="19203428"/>
<dbReference type="RefSeq" id="XP_007770325.1">
    <property type="nucleotide sequence ID" value="XM_007772135.1"/>
</dbReference>
<dbReference type="EMBL" id="JH711580">
    <property type="protein sequence ID" value="EIW80030.1"/>
    <property type="molecule type" value="Genomic_DNA"/>
</dbReference>
<evidence type="ECO:0008006" key="3">
    <source>
        <dbReference type="Google" id="ProtNLM"/>
    </source>
</evidence>
<comment type="caution">
    <text evidence="1">The sequence shown here is derived from an EMBL/GenBank/DDBJ whole genome shotgun (WGS) entry which is preliminary data.</text>
</comment>
<dbReference type="AlphaFoldDB" id="A0A5M3MLZ6"/>
<gene>
    <name evidence="1" type="ORF">CONPUDRAFT_155405</name>
</gene>
<reference evidence="2" key="1">
    <citation type="journal article" date="2012" name="Science">
        <title>The Paleozoic origin of enzymatic lignin decomposition reconstructed from 31 fungal genomes.</title>
        <authorList>
            <person name="Floudas D."/>
            <person name="Binder M."/>
            <person name="Riley R."/>
            <person name="Barry K."/>
            <person name="Blanchette R.A."/>
            <person name="Henrissat B."/>
            <person name="Martinez A.T."/>
            <person name="Otillar R."/>
            <person name="Spatafora J.W."/>
            <person name="Yadav J.S."/>
            <person name="Aerts A."/>
            <person name="Benoit I."/>
            <person name="Boyd A."/>
            <person name="Carlson A."/>
            <person name="Copeland A."/>
            <person name="Coutinho P.M."/>
            <person name="de Vries R.P."/>
            <person name="Ferreira P."/>
            <person name="Findley K."/>
            <person name="Foster B."/>
            <person name="Gaskell J."/>
            <person name="Glotzer D."/>
            <person name="Gorecki P."/>
            <person name="Heitman J."/>
            <person name="Hesse C."/>
            <person name="Hori C."/>
            <person name="Igarashi K."/>
            <person name="Jurgens J.A."/>
            <person name="Kallen N."/>
            <person name="Kersten P."/>
            <person name="Kohler A."/>
            <person name="Kuees U."/>
            <person name="Kumar T.K.A."/>
            <person name="Kuo A."/>
            <person name="LaButti K."/>
            <person name="Larrondo L.F."/>
            <person name="Lindquist E."/>
            <person name="Ling A."/>
            <person name="Lombard V."/>
            <person name="Lucas S."/>
            <person name="Lundell T."/>
            <person name="Martin R."/>
            <person name="McLaughlin D.J."/>
            <person name="Morgenstern I."/>
            <person name="Morin E."/>
            <person name="Murat C."/>
            <person name="Nagy L.G."/>
            <person name="Nolan M."/>
            <person name="Ohm R.A."/>
            <person name="Patyshakuliyeva A."/>
            <person name="Rokas A."/>
            <person name="Ruiz-Duenas F.J."/>
            <person name="Sabat G."/>
            <person name="Salamov A."/>
            <person name="Samejima M."/>
            <person name="Schmutz J."/>
            <person name="Slot J.C."/>
            <person name="St John F."/>
            <person name="Stenlid J."/>
            <person name="Sun H."/>
            <person name="Sun S."/>
            <person name="Syed K."/>
            <person name="Tsang A."/>
            <person name="Wiebenga A."/>
            <person name="Young D."/>
            <person name="Pisabarro A."/>
            <person name="Eastwood D.C."/>
            <person name="Martin F."/>
            <person name="Cullen D."/>
            <person name="Grigoriev I.V."/>
            <person name="Hibbett D.S."/>
        </authorList>
    </citation>
    <scope>NUCLEOTIDE SEQUENCE [LARGE SCALE GENOMIC DNA]</scope>
    <source>
        <strain evidence="2">RWD-64-598 SS2</strain>
    </source>
</reference>
<dbReference type="Proteomes" id="UP000053558">
    <property type="component" value="Unassembled WGS sequence"/>
</dbReference>
<name>A0A5M3MLZ6_CONPW</name>
<dbReference type="InterPro" id="IPR036047">
    <property type="entry name" value="F-box-like_dom_sf"/>
</dbReference>
<dbReference type="CDD" id="cd09917">
    <property type="entry name" value="F-box_SF"/>
    <property type="match status" value="1"/>
</dbReference>
<dbReference type="SUPFAM" id="SSF81383">
    <property type="entry name" value="F-box domain"/>
    <property type="match status" value="1"/>
</dbReference>
<dbReference type="KEGG" id="cput:CONPUDRAFT_155405"/>
<accession>A0A5M3MLZ6</accession>
<sequence length="303" mass="34674">MEGRLDYDCAFSVFSHLNAVDLDNVRRTCKFLRHTGHEYLRHRVLAAISPYVGNARRFLLRMENVDGVISGSVALNLLFPQTATQFTSKDLDVYVPASAEYALDAFLRNAGYKEVGMNMGTSYDIPSGAIGTVHSYINTIKKRLVDVVVAKGEDARVPVLYFHSTPVMNYVTATALFSAYPHMTLARQGLFNPHTRRRNGLPTCRTYDAIIKYWRRGFDITLNDGGWLKMGRRRWPHLCLTDFECPQFPRQITDNGCLVIEWEEHELRKQKQKKLAWKLGGIHCLRPNVTEHGYIENEETESL</sequence>
<evidence type="ECO:0000313" key="1">
    <source>
        <dbReference type="EMBL" id="EIW80030.1"/>
    </source>
</evidence>
<evidence type="ECO:0000313" key="2">
    <source>
        <dbReference type="Proteomes" id="UP000053558"/>
    </source>
</evidence>
<protein>
    <recommendedName>
        <fullName evidence="3">F-box domain-containing protein</fullName>
    </recommendedName>
</protein>
<organism evidence="1 2">
    <name type="scientific">Coniophora puteana (strain RWD-64-598)</name>
    <name type="common">Brown rot fungus</name>
    <dbReference type="NCBI Taxonomy" id="741705"/>
    <lineage>
        <taxon>Eukaryota</taxon>
        <taxon>Fungi</taxon>
        <taxon>Dikarya</taxon>
        <taxon>Basidiomycota</taxon>
        <taxon>Agaricomycotina</taxon>
        <taxon>Agaricomycetes</taxon>
        <taxon>Agaricomycetidae</taxon>
        <taxon>Boletales</taxon>
        <taxon>Coniophorineae</taxon>
        <taxon>Coniophoraceae</taxon>
        <taxon>Coniophora</taxon>
    </lineage>
</organism>